<gene>
    <name evidence="1" type="ORF">CACET_c35640</name>
</gene>
<accession>A0A0D8I5Q4</accession>
<dbReference type="EMBL" id="CP009687">
    <property type="protein sequence ID" value="AKL96995.1"/>
    <property type="molecule type" value="Genomic_DNA"/>
</dbReference>
<proteinExistence type="predicted"/>
<evidence type="ECO:0000313" key="1">
    <source>
        <dbReference type="EMBL" id="AKL96995.1"/>
    </source>
</evidence>
<organism evidence="1 2">
    <name type="scientific">Clostridium aceticum</name>
    <dbReference type="NCBI Taxonomy" id="84022"/>
    <lineage>
        <taxon>Bacteria</taxon>
        <taxon>Bacillati</taxon>
        <taxon>Bacillota</taxon>
        <taxon>Clostridia</taxon>
        <taxon>Eubacteriales</taxon>
        <taxon>Clostridiaceae</taxon>
        <taxon>Clostridium</taxon>
    </lineage>
</organism>
<dbReference type="PATRIC" id="fig|84022.5.peg.2218"/>
<protein>
    <submittedName>
        <fullName evidence="1">Uncharacterized protein</fullName>
    </submittedName>
</protein>
<dbReference type="OrthoDB" id="9971942at2"/>
<dbReference type="AlphaFoldDB" id="A0A0D8I5Q4"/>
<dbReference type="RefSeq" id="WP_044826310.1">
    <property type="nucleotide sequence ID" value="NZ_CP009687.1"/>
</dbReference>
<reference evidence="1 2" key="1">
    <citation type="submission" date="2014-10" db="EMBL/GenBank/DDBJ databases">
        <title>Genome sequence of Clostridium aceticum DSM 1496.</title>
        <authorList>
            <person name="Poehlein A."/>
            <person name="Schiel-Bengelsdorf B."/>
            <person name="Gottschalk G."/>
            <person name="Duerre P."/>
            <person name="Daniel R."/>
        </authorList>
    </citation>
    <scope>NUCLEOTIDE SEQUENCE [LARGE SCALE GENOMIC DNA]</scope>
    <source>
        <strain evidence="1 2">DSM 1496</strain>
    </source>
</reference>
<dbReference type="Proteomes" id="UP000035704">
    <property type="component" value="Chromosome"/>
</dbReference>
<keyword evidence="2" id="KW-1185">Reference proteome</keyword>
<evidence type="ECO:0000313" key="2">
    <source>
        <dbReference type="Proteomes" id="UP000035704"/>
    </source>
</evidence>
<sequence length="63" mass="6891">MKKKLEKDRNIQIILGFALTLLALSRLSMDGLSGLAIFTGSVGVLAFLAAYKSHKEIIKNDNN</sequence>
<dbReference type="KEGG" id="cace:CACET_c35640"/>
<name>A0A0D8I5Q4_9CLOT</name>